<dbReference type="EMBL" id="AGXG01000088">
    <property type="protein sequence ID" value="EIY26841.1"/>
    <property type="molecule type" value="Genomic_DNA"/>
</dbReference>
<evidence type="ECO:0000313" key="2">
    <source>
        <dbReference type="Proteomes" id="UP000003741"/>
    </source>
</evidence>
<keyword evidence="2" id="KW-1185">Reference proteome</keyword>
<dbReference type="PATRIC" id="fig|997874.3.peg.4129"/>
<accession>I9QBX5</accession>
<protein>
    <submittedName>
        <fullName evidence="1">Uncharacterized protein</fullName>
    </submittedName>
</protein>
<reference evidence="1 2" key="1">
    <citation type="submission" date="2012-02" db="EMBL/GenBank/DDBJ databases">
        <title>The Genome Sequence of Bacteroides cellulosilyticus CL02T12C19.</title>
        <authorList>
            <consortium name="The Broad Institute Genome Sequencing Platform"/>
            <person name="Earl A."/>
            <person name="Ward D."/>
            <person name="Feldgarden M."/>
            <person name="Gevers D."/>
            <person name="Zitomersky N.L."/>
            <person name="Coyne M.J."/>
            <person name="Comstock L.E."/>
            <person name="Young S.K."/>
            <person name="Zeng Q."/>
            <person name="Gargeya S."/>
            <person name="Fitzgerald M."/>
            <person name="Haas B."/>
            <person name="Abouelleil A."/>
            <person name="Alvarado L."/>
            <person name="Arachchi H.M."/>
            <person name="Berlin A."/>
            <person name="Chapman S.B."/>
            <person name="Gearin G."/>
            <person name="Goldberg J."/>
            <person name="Griggs A."/>
            <person name="Gujja S."/>
            <person name="Hansen M."/>
            <person name="Heiman D."/>
            <person name="Howarth C."/>
            <person name="Larimer J."/>
            <person name="Lui A."/>
            <person name="MacDonald P.J.P."/>
            <person name="McCowen C."/>
            <person name="Montmayeur A."/>
            <person name="Murphy C."/>
            <person name="Neiman D."/>
            <person name="Pearson M."/>
            <person name="Priest M."/>
            <person name="Roberts A."/>
            <person name="Saif S."/>
            <person name="Shea T."/>
            <person name="Sisk P."/>
            <person name="Stolte C."/>
            <person name="Sykes S."/>
            <person name="Wortman J."/>
            <person name="Nusbaum C."/>
            <person name="Birren B."/>
        </authorList>
    </citation>
    <scope>NUCLEOTIDE SEQUENCE [LARGE SCALE GENOMIC DNA]</scope>
    <source>
        <strain evidence="1 2">CL02T12C19</strain>
    </source>
</reference>
<evidence type="ECO:0000313" key="1">
    <source>
        <dbReference type="EMBL" id="EIY26841.1"/>
    </source>
</evidence>
<dbReference type="OrthoDB" id="1037186at2"/>
<comment type="caution">
    <text evidence="1">The sequence shown here is derived from an EMBL/GenBank/DDBJ whole genome shotgun (WGS) entry which is preliminary data.</text>
</comment>
<proteinExistence type="predicted"/>
<name>I9QBX5_9BACE</name>
<dbReference type="RefSeq" id="WP_007218212.1">
    <property type="nucleotide sequence ID" value="NZ_JH724088.1"/>
</dbReference>
<dbReference type="Proteomes" id="UP000003741">
    <property type="component" value="Unassembled WGS sequence"/>
</dbReference>
<dbReference type="AlphaFoldDB" id="I9QBX5"/>
<sequence length="171" mass="19873">MKTADIINGFCELVFRDRKGNKIYPNVFVEKWEADLLEVTRSRLTYEYEVKVSRCDFHKDSKKQDQNGDSKFDNILAGGRTNYFYYIVPDGLVKPEEVPEFAGLIYAINGTRRADGYTEPIIYFHVAKAAQKVSSTKADNKFIDKLNLSAYYRFHKLRRINYLQTSNSITI</sequence>
<gene>
    <name evidence="1" type="ORF">HMPREF1062_04034</name>
</gene>
<organism evidence="1 2">
    <name type="scientific">Bacteroides cellulosilyticus CL02T12C19</name>
    <dbReference type="NCBI Taxonomy" id="997874"/>
    <lineage>
        <taxon>Bacteria</taxon>
        <taxon>Pseudomonadati</taxon>
        <taxon>Bacteroidota</taxon>
        <taxon>Bacteroidia</taxon>
        <taxon>Bacteroidales</taxon>
        <taxon>Bacteroidaceae</taxon>
        <taxon>Bacteroides</taxon>
    </lineage>
</organism>
<dbReference type="HOGENOM" id="CLU_1559863_0_0_10"/>